<accession>A0AAE0XNM0</accession>
<name>A0AAE0XNM0_9GAST</name>
<keyword evidence="2" id="KW-1185">Reference proteome</keyword>
<dbReference type="AlphaFoldDB" id="A0AAE0XNM0"/>
<comment type="caution">
    <text evidence="1">The sequence shown here is derived from an EMBL/GenBank/DDBJ whole genome shotgun (WGS) entry which is preliminary data.</text>
</comment>
<gene>
    <name evidence="1" type="ORF">RRG08_005785</name>
</gene>
<dbReference type="EMBL" id="JAWDGP010007994">
    <property type="protein sequence ID" value="KAK3697880.1"/>
    <property type="molecule type" value="Genomic_DNA"/>
</dbReference>
<reference evidence="1" key="1">
    <citation type="journal article" date="2023" name="G3 (Bethesda)">
        <title>A reference genome for the long-term kleptoplast-retaining sea slug Elysia crispata morphotype clarki.</title>
        <authorList>
            <person name="Eastman K.E."/>
            <person name="Pendleton A.L."/>
            <person name="Shaikh M.A."/>
            <person name="Suttiyut T."/>
            <person name="Ogas R."/>
            <person name="Tomko P."/>
            <person name="Gavelis G."/>
            <person name="Widhalm J.R."/>
            <person name="Wisecaver J.H."/>
        </authorList>
    </citation>
    <scope>NUCLEOTIDE SEQUENCE</scope>
    <source>
        <strain evidence="1">ECLA1</strain>
    </source>
</reference>
<proteinExistence type="predicted"/>
<evidence type="ECO:0000313" key="2">
    <source>
        <dbReference type="Proteomes" id="UP001283361"/>
    </source>
</evidence>
<evidence type="ECO:0000313" key="1">
    <source>
        <dbReference type="EMBL" id="KAK3697880.1"/>
    </source>
</evidence>
<dbReference type="Proteomes" id="UP001283361">
    <property type="component" value="Unassembled WGS sequence"/>
</dbReference>
<organism evidence="1 2">
    <name type="scientific">Elysia crispata</name>
    <name type="common">lettuce slug</name>
    <dbReference type="NCBI Taxonomy" id="231223"/>
    <lineage>
        <taxon>Eukaryota</taxon>
        <taxon>Metazoa</taxon>
        <taxon>Spiralia</taxon>
        <taxon>Lophotrochozoa</taxon>
        <taxon>Mollusca</taxon>
        <taxon>Gastropoda</taxon>
        <taxon>Heterobranchia</taxon>
        <taxon>Euthyneura</taxon>
        <taxon>Panpulmonata</taxon>
        <taxon>Sacoglossa</taxon>
        <taxon>Placobranchoidea</taxon>
        <taxon>Plakobranchidae</taxon>
        <taxon>Elysia</taxon>
    </lineage>
</organism>
<sequence length="67" mass="7907">MTTELREEEDCSDQDHTLAHRELGLENDMVAELREEEGCSDQDHTLAHRAWIRERHDCRAEGRGRLF</sequence>
<protein>
    <submittedName>
        <fullName evidence="1">Uncharacterized protein</fullName>
    </submittedName>
</protein>